<feature type="region of interest" description="Disordered" evidence="1">
    <location>
        <begin position="93"/>
        <end position="123"/>
    </location>
</feature>
<dbReference type="EMBL" id="QEIN01000063">
    <property type="protein sequence ID" value="RCV59307.1"/>
    <property type="molecule type" value="Genomic_DNA"/>
</dbReference>
<evidence type="ECO:0008006" key="4">
    <source>
        <dbReference type="Google" id="ProtNLM"/>
    </source>
</evidence>
<gene>
    <name evidence="2" type="ORF">DEF24_10065</name>
</gene>
<dbReference type="RefSeq" id="WP_114399263.1">
    <property type="nucleotide sequence ID" value="NZ_QEIM01000115.1"/>
</dbReference>
<comment type="caution">
    <text evidence="2">The sequence shown here is derived from an EMBL/GenBank/DDBJ whole genome shotgun (WGS) entry which is preliminary data.</text>
</comment>
<name>A0A368T6H9_9ACTN</name>
<organism evidence="2 3">
    <name type="scientific">Marinitenerispora sediminis</name>
    <dbReference type="NCBI Taxonomy" id="1931232"/>
    <lineage>
        <taxon>Bacteria</taxon>
        <taxon>Bacillati</taxon>
        <taxon>Actinomycetota</taxon>
        <taxon>Actinomycetes</taxon>
        <taxon>Streptosporangiales</taxon>
        <taxon>Nocardiopsidaceae</taxon>
        <taxon>Marinitenerispora</taxon>
    </lineage>
</organism>
<dbReference type="OrthoDB" id="3405462at2"/>
<feature type="compositionally biased region" description="Low complexity" evidence="1">
    <location>
        <begin position="103"/>
        <end position="115"/>
    </location>
</feature>
<keyword evidence="3" id="KW-1185">Reference proteome</keyword>
<accession>A0A368T6H9</accession>
<evidence type="ECO:0000313" key="3">
    <source>
        <dbReference type="Proteomes" id="UP000253318"/>
    </source>
</evidence>
<protein>
    <recommendedName>
        <fullName evidence="4">Terminase</fullName>
    </recommendedName>
</protein>
<reference evidence="2 3" key="1">
    <citation type="submission" date="2018-04" db="EMBL/GenBank/DDBJ databases">
        <title>Novel actinobacteria from marine sediment.</title>
        <authorList>
            <person name="Ng Z.Y."/>
            <person name="Tan G.Y.A."/>
        </authorList>
    </citation>
    <scope>NUCLEOTIDE SEQUENCE [LARGE SCALE GENOMIC DNA]</scope>
    <source>
        <strain evidence="2 3">TPS81</strain>
    </source>
</reference>
<evidence type="ECO:0000256" key="1">
    <source>
        <dbReference type="SAM" id="MobiDB-lite"/>
    </source>
</evidence>
<proteinExistence type="predicted"/>
<dbReference type="Proteomes" id="UP000253318">
    <property type="component" value="Unassembled WGS sequence"/>
</dbReference>
<evidence type="ECO:0000313" key="2">
    <source>
        <dbReference type="EMBL" id="RCV59307.1"/>
    </source>
</evidence>
<sequence length="123" mass="13231">MSTPEPPANLSAAGLALWSSIVPTYELRADEVRLLHDACRQADIVQRLEDELADSPLIVKGSQGQLVASPLVSEVRQHRTVLAALLKALKLPDTPAGTKQKSARTSEQARAAARARWGKRDAG</sequence>
<dbReference type="AlphaFoldDB" id="A0A368T6H9"/>